<evidence type="ECO:0000313" key="15">
    <source>
        <dbReference type="Proteomes" id="UP001161438"/>
    </source>
</evidence>
<reference evidence="14" key="1">
    <citation type="submission" date="2022-10" db="EMBL/GenBank/DDBJ databases">
        <authorList>
            <person name="Byrne P K."/>
        </authorList>
    </citation>
    <scope>NUCLEOTIDE SEQUENCE</scope>
    <source>
        <strain evidence="14">IFO1815</strain>
    </source>
</reference>
<evidence type="ECO:0000256" key="4">
    <source>
        <dbReference type="ARBA" id="ARBA00021092"/>
    </source>
</evidence>
<dbReference type="GO" id="GO:0005816">
    <property type="term" value="C:spindle pole body"/>
    <property type="evidence" value="ECO:0007669"/>
    <property type="project" value="UniProtKB-SubCell"/>
</dbReference>
<dbReference type="EMBL" id="OX365762">
    <property type="protein sequence ID" value="CAI4039010.1"/>
    <property type="molecule type" value="Genomic_DNA"/>
</dbReference>
<feature type="coiled-coil region" evidence="10">
    <location>
        <begin position="234"/>
        <end position="279"/>
    </location>
</feature>
<evidence type="ECO:0000256" key="8">
    <source>
        <dbReference type="ARBA" id="ARBA00024676"/>
    </source>
</evidence>
<evidence type="ECO:0000256" key="7">
    <source>
        <dbReference type="ARBA" id="ARBA00023212"/>
    </source>
</evidence>
<gene>
    <name evidence="14" type="primary">SMKI06G3620</name>
    <name evidence="14" type="ORF">SMKI_06G3620</name>
</gene>
<keyword evidence="15" id="KW-1185">Reference proteome</keyword>
<feature type="region of interest" description="Disordered" evidence="11">
    <location>
        <begin position="113"/>
        <end position="136"/>
    </location>
</feature>
<comment type="similarity">
    <text evidence="2">Belongs to the BBP1 family.</text>
</comment>
<evidence type="ECO:0000256" key="3">
    <source>
        <dbReference type="ARBA" id="ARBA00011225"/>
    </source>
</evidence>
<dbReference type="InterPro" id="IPR029330">
    <property type="entry name" value="Bbp1_C"/>
</dbReference>
<keyword evidence="7" id="KW-0206">Cytoskeleton</keyword>
<keyword evidence="5" id="KW-0963">Cytoplasm</keyword>
<feature type="domain" description="Spindle pole body component Bbp1 C-terminal" evidence="13">
    <location>
        <begin position="218"/>
        <end position="412"/>
    </location>
</feature>
<keyword evidence="6 10" id="KW-0175">Coiled coil</keyword>
<comment type="subunit">
    <text evidence="3">Homodimer. Interacts with KAR1, MPS2 and SPC29.</text>
</comment>
<evidence type="ECO:0000256" key="2">
    <source>
        <dbReference type="ARBA" id="ARBA00006554"/>
    </source>
</evidence>
<evidence type="ECO:0000256" key="11">
    <source>
        <dbReference type="SAM" id="MobiDB-lite"/>
    </source>
</evidence>
<dbReference type="Proteomes" id="UP001161438">
    <property type="component" value="Chromosome 6"/>
</dbReference>
<evidence type="ECO:0000256" key="10">
    <source>
        <dbReference type="SAM" id="Coils"/>
    </source>
</evidence>
<dbReference type="InterPro" id="IPR029328">
    <property type="entry name" value="Bbp1_N"/>
</dbReference>
<dbReference type="Pfam" id="PF15271">
    <property type="entry name" value="BBP1_N"/>
    <property type="match status" value="1"/>
</dbReference>
<comment type="subcellular location">
    <subcellularLocation>
        <location evidence="1">Cytoplasm</location>
        <location evidence="1">Cytoskeleton</location>
        <location evidence="1">Microtubule organizing center</location>
        <location evidence="1">Spindle pole body</location>
    </subcellularLocation>
</comment>
<evidence type="ECO:0000259" key="13">
    <source>
        <dbReference type="Pfam" id="PF15272"/>
    </source>
</evidence>
<evidence type="ECO:0000256" key="1">
    <source>
        <dbReference type="ARBA" id="ARBA00004317"/>
    </source>
</evidence>
<protein>
    <recommendedName>
        <fullName evidence="4">Spindle pole component BBP1</fullName>
    </recommendedName>
    <alternativeName>
        <fullName evidence="9">BFR1-binding protein 1</fullName>
    </alternativeName>
</protein>
<name>A0AA35IXY8_SACMI</name>
<evidence type="ECO:0000259" key="12">
    <source>
        <dbReference type="Pfam" id="PF15271"/>
    </source>
</evidence>
<evidence type="ECO:0000256" key="5">
    <source>
        <dbReference type="ARBA" id="ARBA00022490"/>
    </source>
</evidence>
<dbReference type="AlphaFoldDB" id="A0AA35IXY8"/>
<dbReference type="RefSeq" id="XP_056082125.1">
    <property type="nucleotide sequence ID" value="XM_056222433.1"/>
</dbReference>
<feature type="coiled-coil region" evidence="10">
    <location>
        <begin position="325"/>
        <end position="370"/>
    </location>
</feature>
<accession>A0AA35IXY8</accession>
<comment type="function">
    <text evidence="8">Component of the spindle pole body (SPB) required for insertion of the nascent SPB into the nuclear envelope and for the proper execution of spindle pole body (SPB) duplication. Connects the central plaque of the SPB with the half-bridge. Required for proper localization of CDC5 at the SPB and for proper M-phase progression.</text>
</comment>
<evidence type="ECO:0000313" key="14">
    <source>
        <dbReference type="EMBL" id="CAI4039010.1"/>
    </source>
</evidence>
<sequence>MNQEDNTGGGGIFGLFKWTKDALFGTDVSPSMKYKDQAERRDRSRYAQDDTNYGMNFGNGFNRRSANRSRSNSWSGLDTTYHRKYELLPEYDENGVGSIDNNKYYGKDRVRSLRSPAPVVPREPLRNEPTDTFGHKLHTKRRPLNEFSNSQIPFIPPREDDPLISKLFQKGEASEVRKSPYKLSVNDIPGKFPSPWKKRDELDNYRARDEDVCQRNIEYKKAYFGLFAQMDLNNRDLNDLCEDVREQREQFHKNEQTYKQAYEEMRAELVNELKKSKTLFENYYSLGQKYKSLKKVLDQTISHEAELATSREQLYREEDLKIFEIQTLKQRLSDLELKYSNLQIEKDMQRDNYESEIHDLLLQLSLRENERKDTSAGSNIFSTVRYDRTPFHDSNNSYDSNSHSWDTDYLKNIDGFIER</sequence>
<organism evidence="14 15">
    <name type="scientific">Saccharomyces mikatae IFO 1815</name>
    <dbReference type="NCBI Taxonomy" id="226126"/>
    <lineage>
        <taxon>Eukaryota</taxon>
        <taxon>Fungi</taxon>
        <taxon>Dikarya</taxon>
        <taxon>Ascomycota</taxon>
        <taxon>Saccharomycotina</taxon>
        <taxon>Saccharomycetes</taxon>
        <taxon>Saccharomycetales</taxon>
        <taxon>Saccharomycetaceae</taxon>
        <taxon>Saccharomyces</taxon>
    </lineage>
</organism>
<proteinExistence type="inferred from homology"/>
<evidence type="ECO:0000256" key="9">
    <source>
        <dbReference type="ARBA" id="ARBA00029827"/>
    </source>
</evidence>
<dbReference type="GeneID" id="80918221"/>
<dbReference type="Pfam" id="PF15272">
    <property type="entry name" value="BBP1_C"/>
    <property type="match status" value="1"/>
</dbReference>
<evidence type="ECO:0000256" key="6">
    <source>
        <dbReference type="ARBA" id="ARBA00023054"/>
    </source>
</evidence>
<feature type="domain" description="Spindle pole component Bbp1 N-terminal" evidence="12">
    <location>
        <begin position="10"/>
        <end position="170"/>
    </location>
</feature>